<sequence length="240" mass="28390">MGKKDQKKKKGKGEKLSLWKRVRNFFQKSKQTKVPETCDGPSKYELLQQVNQSLQAKVEELEREKDVLAEQHKETHERLHAQQRFSEKVSSQLEKNMEVAKCREHQLILANERIVEYVTDYEMAQEKIRIINVQLDNVNEHIQAKDVMLDTAKQQIQNLMKNVEDIDMEVAHKESVNRSWQTQVDELNKFIQLLEDQNKLMVFNIQQQSKKLNKLSQRLKSKTRNKKDTVITIPEFVSIF</sequence>
<feature type="coiled-coil region" evidence="1">
    <location>
        <begin position="142"/>
        <end position="225"/>
    </location>
</feature>
<reference evidence="2" key="1">
    <citation type="submission" date="2025-08" db="UniProtKB">
        <authorList>
            <consortium name="Ensembl"/>
        </authorList>
    </citation>
    <scope>IDENTIFICATION</scope>
</reference>
<dbReference type="Proteomes" id="UP000694388">
    <property type="component" value="Unplaced"/>
</dbReference>
<evidence type="ECO:0000313" key="3">
    <source>
        <dbReference type="Proteomes" id="UP000694388"/>
    </source>
</evidence>
<keyword evidence="1" id="KW-0175">Coiled coil</keyword>
<keyword evidence="3" id="KW-1185">Reference proteome</keyword>
<dbReference type="Ensembl" id="ENSEBUT00000021772.1">
    <property type="protein sequence ID" value="ENSEBUP00000021196.1"/>
    <property type="gene ID" value="ENSEBUG00000013105.1"/>
</dbReference>
<evidence type="ECO:0000256" key="1">
    <source>
        <dbReference type="SAM" id="Coils"/>
    </source>
</evidence>
<proteinExistence type="predicted"/>
<accession>A0A8C4QVH3</accession>
<protein>
    <submittedName>
        <fullName evidence="2">Uncharacterized protein</fullName>
    </submittedName>
</protein>
<name>A0A8C4QVH3_EPTBU</name>
<reference evidence="2" key="2">
    <citation type="submission" date="2025-09" db="UniProtKB">
        <authorList>
            <consortium name="Ensembl"/>
        </authorList>
    </citation>
    <scope>IDENTIFICATION</scope>
</reference>
<feature type="coiled-coil region" evidence="1">
    <location>
        <begin position="44"/>
        <end position="78"/>
    </location>
</feature>
<dbReference type="AlphaFoldDB" id="A0A8C4QVH3"/>
<evidence type="ECO:0000313" key="2">
    <source>
        <dbReference type="Ensembl" id="ENSEBUP00000021196.1"/>
    </source>
</evidence>
<organism evidence="2 3">
    <name type="scientific">Eptatretus burgeri</name>
    <name type="common">Inshore hagfish</name>
    <dbReference type="NCBI Taxonomy" id="7764"/>
    <lineage>
        <taxon>Eukaryota</taxon>
        <taxon>Metazoa</taxon>
        <taxon>Chordata</taxon>
        <taxon>Craniata</taxon>
        <taxon>Vertebrata</taxon>
        <taxon>Cyclostomata</taxon>
        <taxon>Myxini</taxon>
        <taxon>Myxiniformes</taxon>
        <taxon>Myxinidae</taxon>
        <taxon>Eptatretinae</taxon>
        <taxon>Eptatretus</taxon>
    </lineage>
</organism>